<dbReference type="InterPro" id="IPR001714">
    <property type="entry name" value="Pept_M24_MAP"/>
</dbReference>
<comment type="cofactor">
    <cofactor evidence="8">
        <name>Co(2+)</name>
        <dbReference type="ChEBI" id="CHEBI:48828"/>
    </cofactor>
    <cofactor evidence="8">
        <name>Zn(2+)</name>
        <dbReference type="ChEBI" id="CHEBI:29105"/>
    </cofactor>
    <cofactor evidence="8">
        <name>Mn(2+)</name>
        <dbReference type="ChEBI" id="CHEBI:29035"/>
    </cofactor>
    <cofactor evidence="8">
        <name>Fe(2+)</name>
        <dbReference type="ChEBI" id="CHEBI:29033"/>
    </cofactor>
    <text evidence="8">Binds 2 divalent metal cations per subunit. Has a high-affinity and a low affinity metal-binding site. The true nature of the physiological cofactor is under debate. The enzyme is active with cobalt, zinc, manganese or divalent iron ions. Most likely, methionine aminopeptidases function as mononuclear Fe(2+)-metalloproteases under physiological conditions, and the catalytically relevant metal-binding site has been assigned to the histidine-containing high-affinity site.</text>
</comment>
<feature type="binding site" evidence="8">
    <location>
        <position position="161"/>
    </location>
    <ligand>
        <name>a divalent metal cation</name>
        <dbReference type="ChEBI" id="CHEBI:60240"/>
        <label>2</label>
        <note>catalytic</note>
    </ligand>
</feature>
<feature type="binding site" evidence="8">
    <location>
        <position position="194"/>
    </location>
    <ligand>
        <name>a divalent metal cation</name>
        <dbReference type="ChEBI" id="CHEBI:60240"/>
        <label>2</label>
        <note>catalytic</note>
    </ligand>
</feature>
<keyword evidence="5 8" id="KW-0645">Protease</keyword>
<evidence type="ECO:0000259" key="10">
    <source>
        <dbReference type="Pfam" id="PF00557"/>
    </source>
</evidence>
<dbReference type="GO" id="GO:0005737">
    <property type="term" value="C:cytoplasm"/>
    <property type="evidence" value="ECO:0007669"/>
    <property type="project" value="TreeGrafter"/>
</dbReference>
<comment type="similarity">
    <text evidence="8">Belongs to the peptidase M24A family. Methionine aminopeptidase archaeal type 2 subfamily.</text>
</comment>
<dbReference type="Gene3D" id="1.10.10.10">
    <property type="entry name" value="Winged helix-like DNA-binding domain superfamily/Winged helix DNA-binding domain"/>
    <property type="match status" value="1"/>
</dbReference>
<dbReference type="InterPro" id="IPR036388">
    <property type="entry name" value="WH-like_DNA-bd_sf"/>
</dbReference>
<reference evidence="11 12" key="1">
    <citation type="submission" date="2016-10" db="EMBL/GenBank/DDBJ databases">
        <authorList>
            <person name="de Groot N.N."/>
        </authorList>
    </citation>
    <scope>NUCLEOTIDE SEQUENCE [LARGE SCALE GENOMIC DNA]</scope>
    <source>
        <strain evidence="12">EB21,IBRC-M 10013,KCTC 4048</strain>
    </source>
</reference>
<comment type="function">
    <text evidence="8 9">Removes the N-terminal methionine from nascent proteins. The N-terminal methionine is often cleaved when the second residue in the primary sequence is small and uncharged (Met-Ala-, Cys, Gly, Pro, Ser, Thr, or Val).</text>
</comment>
<dbReference type="PANTHER" id="PTHR45777:SF2">
    <property type="entry name" value="METHIONINE AMINOPEPTIDASE 2"/>
    <property type="match status" value="1"/>
</dbReference>
<dbReference type="SUPFAM" id="SSF46785">
    <property type="entry name" value="Winged helix' DNA-binding domain"/>
    <property type="match status" value="1"/>
</dbReference>
<accession>A0A1G9ZQT2</accession>
<name>A0A1G9ZQT2_9EURY</name>
<dbReference type="EMBL" id="FNIA01000022">
    <property type="protein sequence ID" value="SDN23580.1"/>
    <property type="molecule type" value="Genomic_DNA"/>
</dbReference>
<dbReference type="SUPFAM" id="SSF55920">
    <property type="entry name" value="Creatinase/aminopeptidase"/>
    <property type="match status" value="1"/>
</dbReference>
<dbReference type="AlphaFoldDB" id="A0A1G9ZQT2"/>
<feature type="binding site" evidence="8">
    <location>
        <position position="91"/>
    </location>
    <ligand>
        <name>a divalent metal cation</name>
        <dbReference type="ChEBI" id="CHEBI:60240"/>
        <label>1</label>
    </ligand>
</feature>
<dbReference type="PANTHER" id="PTHR45777">
    <property type="entry name" value="METHIONINE AMINOPEPTIDASE 2"/>
    <property type="match status" value="1"/>
</dbReference>
<evidence type="ECO:0000313" key="12">
    <source>
        <dbReference type="Proteomes" id="UP000199370"/>
    </source>
</evidence>
<keyword evidence="12" id="KW-1185">Reference proteome</keyword>
<feature type="binding site" evidence="8">
    <location>
        <position position="283"/>
    </location>
    <ligand>
        <name>a divalent metal cation</name>
        <dbReference type="ChEBI" id="CHEBI:60240"/>
        <label>2</label>
        <note>catalytic</note>
    </ligand>
</feature>
<dbReference type="RefSeq" id="WP_089735460.1">
    <property type="nucleotide sequence ID" value="NZ_FNIA01000022.1"/>
</dbReference>
<protein>
    <recommendedName>
        <fullName evidence="8 9">Methionine aminopeptidase</fullName>
        <shortName evidence="8">MAP</shortName>
        <shortName evidence="8">MetAP</shortName>
        <ecNumber evidence="8 9">3.4.11.18</ecNumber>
    </recommendedName>
    <alternativeName>
        <fullName evidence="8">Peptidase M</fullName>
    </alternativeName>
</protein>
<comment type="cofactor">
    <cofactor evidence="2">
        <name>Mn(2+)</name>
        <dbReference type="ChEBI" id="CHEBI:29035"/>
    </cofactor>
</comment>
<dbReference type="EC" id="3.4.11.18" evidence="8 9"/>
<comment type="cofactor">
    <cofactor evidence="3">
        <name>Fe(2+)</name>
        <dbReference type="ChEBI" id="CHEBI:29033"/>
    </cofactor>
</comment>
<feature type="binding site" evidence="8">
    <location>
        <position position="283"/>
    </location>
    <ligand>
        <name>a divalent metal cation</name>
        <dbReference type="ChEBI" id="CHEBI:60240"/>
        <label>1</label>
    </ligand>
</feature>
<evidence type="ECO:0000313" key="11">
    <source>
        <dbReference type="EMBL" id="SDN23580.1"/>
    </source>
</evidence>
<keyword evidence="7 8" id="KW-0378">Hydrolase</keyword>
<dbReference type="PRINTS" id="PR00599">
    <property type="entry name" value="MAPEPTIDASE"/>
</dbReference>
<dbReference type="GO" id="GO:0006508">
    <property type="term" value="P:proteolysis"/>
    <property type="evidence" value="ECO:0007669"/>
    <property type="project" value="UniProtKB-KW"/>
</dbReference>
<feature type="binding site" evidence="8">
    <location>
        <position position="72"/>
    </location>
    <ligand>
        <name>substrate</name>
    </ligand>
</feature>
<dbReference type="STRING" id="996166.SAMN05192554_1224"/>
<feature type="binding site" evidence="8">
    <location>
        <position position="102"/>
    </location>
    <ligand>
        <name>a divalent metal cation</name>
        <dbReference type="ChEBI" id="CHEBI:60240"/>
        <label>2</label>
        <note>catalytic</note>
    </ligand>
</feature>
<evidence type="ECO:0000256" key="9">
    <source>
        <dbReference type="RuleBase" id="RU003653"/>
    </source>
</evidence>
<feature type="domain" description="Peptidase M24" evidence="10">
    <location>
        <begin position="14"/>
        <end position="203"/>
    </location>
</feature>
<evidence type="ECO:0000256" key="7">
    <source>
        <dbReference type="ARBA" id="ARBA00022801"/>
    </source>
</evidence>
<dbReference type="InterPro" id="IPR050247">
    <property type="entry name" value="Met_Aminopeptidase_Type2"/>
</dbReference>
<dbReference type="GO" id="GO:0004239">
    <property type="term" value="F:initiator methionyl aminopeptidase activity"/>
    <property type="evidence" value="ECO:0007669"/>
    <property type="project" value="UniProtKB-UniRule"/>
</dbReference>
<dbReference type="InterPro" id="IPR000994">
    <property type="entry name" value="Pept_M24"/>
</dbReference>
<comment type="catalytic activity">
    <reaction evidence="1 8 9">
        <text>Release of N-terminal amino acids, preferentially methionine, from peptides and arylamides.</text>
        <dbReference type="EC" id="3.4.11.18"/>
    </reaction>
</comment>
<dbReference type="NCBIfam" id="TIGR00501">
    <property type="entry name" value="met_pdase_II"/>
    <property type="match status" value="1"/>
</dbReference>
<evidence type="ECO:0000256" key="8">
    <source>
        <dbReference type="HAMAP-Rule" id="MF_01975"/>
    </source>
</evidence>
<keyword evidence="4 8" id="KW-0031">Aminopeptidase</keyword>
<dbReference type="Proteomes" id="UP000199370">
    <property type="component" value="Unassembled WGS sequence"/>
</dbReference>
<evidence type="ECO:0000256" key="4">
    <source>
        <dbReference type="ARBA" id="ARBA00022438"/>
    </source>
</evidence>
<keyword evidence="6 8" id="KW-0479">Metal-binding</keyword>
<gene>
    <name evidence="8" type="primary">map</name>
    <name evidence="11" type="ORF">SAMN05192554_1224</name>
</gene>
<feature type="binding site" evidence="8">
    <location>
        <position position="169"/>
    </location>
    <ligand>
        <name>substrate</name>
    </ligand>
</feature>
<evidence type="ECO:0000256" key="5">
    <source>
        <dbReference type="ARBA" id="ARBA00022670"/>
    </source>
</evidence>
<dbReference type="HAMAP" id="MF_01975">
    <property type="entry name" value="MetAP_2_arc"/>
    <property type="match status" value="1"/>
</dbReference>
<evidence type="ECO:0000256" key="6">
    <source>
        <dbReference type="ARBA" id="ARBA00022723"/>
    </source>
</evidence>
<dbReference type="GO" id="GO:0070006">
    <property type="term" value="F:metalloaminopeptidase activity"/>
    <property type="evidence" value="ECO:0007669"/>
    <property type="project" value="UniProtKB-UniRule"/>
</dbReference>
<dbReference type="InterPro" id="IPR036390">
    <property type="entry name" value="WH_DNA-bd_sf"/>
</dbReference>
<proteinExistence type="inferred from homology"/>
<sequence>MSEPEVDLDAEKYEKHREAGRILAQVRDEAAERLEVGMGYLEISEWAEDRIRELGGTPAFPVNVSVDEEAAHGAAGPGDERTVGEEMVKLDIGVHIDGWLADTAVTVDFSGNPELVEAAEEALDAALETVEPGVETGTIGAAIEEVIDGYGYNPVVNLTGHGLGHWEQHVSPNIPNRAVKQGTTLEVGDVVAIEPFATDGSGKVSEGQQEEIYSLEREASVRDRNARKALEQITEEFQTLPFATRWLDVSRPNMALRRLKSQNIVHGYPVLKEDDGKLVSQKEHTIIVTEDGCEVTTASQ</sequence>
<comment type="subunit">
    <text evidence="8">Monomer.</text>
</comment>
<evidence type="ECO:0000256" key="2">
    <source>
        <dbReference type="ARBA" id="ARBA00001936"/>
    </source>
</evidence>
<evidence type="ECO:0000256" key="1">
    <source>
        <dbReference type="ARBA" id="ARBA00000294"/>
    </source>
</evidence>
<dbReference type="Pfam" id="PF00557">
    <property type="entry name" value="Peptidase_M24"/>
    <property type="match status" value="1"/>
</dbReference>
<organism evidence="11 12">
    <name type="scientific">Haloarchaeobius iranensis</name>
    <dbReference type="NCBI Taxonomy" id="996166"/>
    <lineage>
        <taxon>Archaea</taxon>
        <taxon>Methanobacteriati</taxon>
        <taxon>Methanobacteriota</taxon>
        <taxon>Stenosarchaea group</taxon>
        <taxon>Halobacteria</taxon>
        <taxon>Halobacteriales</taxon>
        <taxon>Halorubellaceae</taxon>
        <taxon>Haloarchaeobius</taxon>
    </lineage>
</organism>
<evidence type="ECO:0000256" key="3">
    <source>
        <dbReference type="ARBA" id="ARBA00001954"/>
    </source>
</evidence>
<dbReference type="InterPro" id="IPR036005">
    <property type="entry name" value="Creatinase/aminopeptidase-like"/>
</dbReference>
<dbReference type="InterPro" id="IPR002468">
    <property type="entry name" value="Pept_M24A_MAP2"/>
</dbReference>
<feature type="binding site" evidence="8">
    <location>
        <position position="102"/>
    </location>
    <ligand>
        <name>a divalent metal cation</name>
        <dbReference type="ChEBI" id="CHEBI:60240"/>
        <label>1</label>
    </ligand>
</feature>
<dbReference type="Gene3D" id="3.90.230.10">
    <property type="entry name" value="Creatinase/methionine aminopeptidase superfamily"/>
    <property type="match status" value="1"/>
</dbReference>
<dbReference type="OrthoDB" id="372008at2157"/>
<dbReference type="GO" id="GO:0046872">
    <property type="term" value="F:metal ion binding"/>
    <property type="evidence" value="ECO:0007669"/>
    <property type="project" value="UniProtKB-UniRule"/>
</dbReference>
<dbReference type="InterPro" id="IPR028595">
    <property type="entry name" value="MetAP_archaeal"/>
</dbReference>